<evidence type="ECO:0000256" key="2">
    <source>
        <dbReference type="SAM" id="Phobius"/>
    </source>
</evidence>
<dbReference type="PANTHER" id="PTHR43798:SF33">
    <property type="entry name" value="HYDROLASE, PUTATIVE (AFU_ORTHOLOGUE AFUA_2G14860)-RELATED"/>
    <property type="match status" value="1"/>
</dbReference>
<dbReference type="GO" id="GO:0016020">
    <property type="term" value="C:membrane"/>
    <property type="evidence" value="ECO:0007669"/>
    <property type="project" value="TreeGrafter"/>
</dbReference>
<feature type="compositionally biased region" description="Pro residues" evidence="1">
    <location>
        <begin position="392"/>
        <end position="401"/>
    </location>
</feature>
<feature type="compositionally biased region" description="Low complexity" evidence="1">
    <location>
        <begin position="20"/>
        <end position="32"/>
    </location>
</feature>
<feature type="compositionally biased region" description="Basic and acidic residues" evidence="1">
    <location>
        <begin position="406"/>
        <end position="419"/>
    </location>
</feature>
<dbReference type="OMA" id="DLPCFGF"/>
<dbReference type="InterPro" id="IPR029058">
    <property type="entry name" value="AB_hydrolase_fold"/>
</dbReference>
<evidence type="ECO:0000313" key="5">
    <source>
        <dbReference type="Proteomes" id="UP000076078"/>
    </source>
</evidence>
<dbReference type="Pfam" id="PF00561">
    <property type="entry name" value="Abhydrolase_1"/>
    <property type="match status" value="1"/>
</dbReference>
<dbReference type="InterPro" id="IPR000073">
    <property type="entry name" value="AB_hydrolase_1"/>
</dbReference>
<dbReference type="AlphaFoldDB" id="A0A152A6Y7"/>
<dbReference type="PANTHER" id="PTHR43798">
    <property type="entry name" value="MONOACYLGLYCEROL LIPASE"/>
    <property type="match status" value="1"/>
</dbReference>
<evidence type="ECO:0000256" key="1">
    <source>
        <dbReference type="SAM" id="MobiDB-lite"/>
    </source>
</evidence>
<reference evidence="4 5" key="1">
    <citation type="submission" date="2015-12" db="EMBL/GenBank/DDBJ databases">
        <title>Dictyostelia acquired genes for synthesis and detection of signals that induce cell-type specialization by lateral gene transfer from prokaryotes.</title>
        <authorList>
            <person name="Gloeckner G."/>
            <person name="Schaap P."/>
        </authorList>
    </citation>
    <scope>NUCLEOTIDE SEQUENCE [LARGE SCALE GENOMIC DNA]</scope>
    <source>
        <strain evidence="4 5">TK</strain>
    </source>
</reference>
<proteinExistence type="predicted"/>
<dbReference type="GO" id="GO:0047372">
    <property type="term" value="F:monoacylglycerol lipase activity"/>
    <property type="evidence" value="ECO:0007669"/>
    <property type="project" value="TreeGrafter"/>
</dbReference>
<dbReference type="InterPro" id="IPR050266">
    <property type="entry name" value="AB_hydrolase_sf"/>
</dbReference>
<evidence type="ECO:0000259" key="3">
    <source>
        <dbReference type="Pfam" id="PF00561"/>
    </source>
</evidence>
<evidence type="ECO:0000313" key="4">
    <source>
        <dbReference type="EMBL" id="KYR01998.1"/>
    </source>
</evidence>
<name>A0A152A6Y7_TIELA</name>
<feature type="compositionally biased region" description="Basic residues" evidence="1">
    <location>
        <begin position="420"/>
        <end position="438"/>
    </location>
</feature>
<dbReference type="Proteomes" id="UP000076078">
    <property type="component" value="Unassembled WGS sequence"/>
</dbReference>
<feature type="transmembrane region" description="Helical" evidence="2">
    <location>
        <begin position="51"/>
        <end position="71"/>
    </location>
</feature>
<comment type="caution">
    <text evidence="4">The sequence shown here is derived from an EMBL/GenBank/DDBJ whole genome shotgun (WGS) entry which is preliminary data.</text>
</comment>
<keyword evidence="2" id="KW-1133">Transmembrane helix</keyword>
<sequence>MDKKNDVKERKVKKDDDKVVNQNSSEKNNNNNSKKDRVVNRSNVEVKDAGCIRVFGIIVIALLTFVLWSGFNQIDPNSVDPSLYIKEMPKDLLDYYQSGTYIPVYHHGKRMQVFMTSKFDSTTTSLQHSEVVLFIHGQMTTGFVFRKSIEGLVKEHVHPVVIDLPCFGFSDSLQNCTYDAIADSLPDILDALQLKSVHIVTYDTGAVIASLFYDRNPHRVKSISFGDPVLDISRLPSYYNIFTTPILNRFALQLATSPYLSWIRYQYFTSFFGSTVPQDIIDSYSYAIRYKNNINRFLSTIENSDFSFTTTHSILHSKLITTNYMKQILTSKEYTETYQSKFIINHLKFERMDFNNAEFLSPEEEPYVFEINIVLLIDFTGKDLRQPIVKSTPPPPTPPQPSTNTHAEHDHDHQHDHGHSHGGGHGHSHGGGHGHGHSHGGGNGHGHGSMGEFGLGHNYGL</sequence>
<accession>A0A152A6Y7</accession>
<feature type="compositionally biased region" description="Basic and acidic residues" evidence="1">
    <location>
        <begin position="1"/>
        <end position="19"/>
    </location>
</feature>
<dbReference type="GO" id="GO:0046464">
    <property type="term" value="P:acylglycerol catabolic process"/>
    <property type="evidence" value="ECO:0007669"/>
    <property type="project" value="TreeGrafter"/>
</dbReference>
<feature type="compositionally biased region" description="Gly residues" evidence="1">
    <location>
        <begin position="439"/>
        <end position="449"/>
    </location>
</feature>
<dbReference type="SUPFAM" id="SSF53474">
    <property type="entry name" value="alpha/beta-Hydrolases"/>
    <property type="match status" value="1"/>
</dbReference>
<dbReference type="Gene3D" id="3.40.50.1820">
    <property type="entry name" value="alpha/beta hydrolase"/>
    <property type="match status" value="1"/>
</dbReference>
<keyword evidence="2" id="KW-0472">Membrane</keyword>
<dbReference type="STRING" id="361077.A0A152A6Y7"/>
<keyword evidence="5" id="KW-1185">Reference proteome</keyword>
<feature type="region of interest" description="Disordered" evidence="1">
    <location>
        <begin position="386"/>
        <end position="449"/>
    </location>
</feature>
<feature type="region of interest" description="Disordered" evidence="1">
    <location>
        <begin position="1"/>
        <end position="39"/>
    </location>
</feature>
<dbReference type="EMBL" id="LODT01000004">
    <property type="protein sequence ID" value="KYR01998.1"/>
    <property type="molecule type" value="Genomic_DNA"/>
</dbReference>
<gene>
    <name evidence="4" type="ORF">DLAC_00791</name>
</gene>
<protein>
    <recommendedName>
        <fullName evidence="3">AB hydrolase-1 domain-containing protein</fullName>
    </recommendedName>
</protein>
<organism evidence="4 5">
    <name type="scientific">Tieghemostelium lacteum</name>
    <name type="common">Slime mold</name>
    <name type="synonym">Dictyostelium lacteum</name>
    <dbReference type="NCBI Taxonomy" id="361077"/>
    <lineage>
        <taxon>Eukaryota</taxon>
        <taxon>Amoebozoa</taxon>
        <taxon>Evosea</taxon>
        <taxon>Eumycetozoa</taxon>
        <taxon>Dictyostelia</taxon>
        <taxon>Dictyosteliales</taxon>
        <taxon>Raperosteliaceae</taxon>
        <taxon>Tieghemostelium</taxon>
    </lineage>
</organism>
<feature type="domain" description="AB hydrolase-1" evidence="3">
    <location>
        <begin position="131"/>
        <end position="281"/>
    </location>
</feature>
<keyword evidence="2" id="KW-0812">Transmembrane</keyword>
<dbReference type="OrthoDB" id="6431331at2759"/>
<dbReference type="InParanoid" id="A0A152A6Y7"/>